<dbReference type="Pfam" id="PF00990">
    <property type="entry name" value="GGDEF"/>
    <property type="match status" value="1"/>
</dbReference>
<comment type="caution">
    <text evidence="3">The sequence shown here is derived from an EMBL/GenBank/DDBJ whole genome shotgun (WGS) entry which is preliminary data.</text>
</comment>
<evidence type="ECO:0000259" key="2">
    <source>
        <dbReference type="PROSITE" id="PS50887"/>
    </source>
</evidence>
<evidence type="ECO:0000256" key="1">
    <source>
        <dbReference type="SAM" id="Coils"/>
    </source>
</evidence>
<organism evidence="3 4">
    <name type="scientific">Dactylosporangium matsuzakiense</name>
    <dbReference type="NCBI Taxonomy" id="53360"/>
    <lineage>
        <taxon>Bacteria</taxon>
        <taxon>Bacillati</taxon>
        <taxon>Actinomycetota</taxon>
        <taxon>Actinomycetes</taxon>
        <taxon>Micromonosporales</taxon>
        <taxon>Micromonosporaceae</taxon>
        <taxon>Dactylosporangium</taxon>
    </lineage>
</organism>
<dbReference type="GO" id="GO:0043709">
    <property type="term" value="P:cell adhesion involved in single-species biofilm formation"/>
    <property type="evidence" value="ECO:0007669"/>
    <property type="project" value="TreeGrafter"/>
</dbReference>
<evidence type="ECO:0000313" key="4">
    <source>
        <dbReference type="Proteomes" id="UP001143480"/>
    </source>
</evidence>
<dbReference type="GO" id="GO:0005886">
    <property type="term" value="C:plasma membrane"/>
    <property type="evidence" value="ECO:0007669"/>
    <property type="project" value="TreeGrafter"/>
</dbReference>
<accession>A0A9W6NRJ3</accession>
<protein>
    <recommendedName>
        <fullName evidence="2">GGDEF domain-containing protein</fullName>
    </recommendedName>
</protein>
<feature type="domain" description="GGDEF" evidence="2">
    <location>
        <begin position="437"/>
        <end position="570"/>
    </location>
</feature>
<keyword evidence="1" id="KW-0175">Coiled coil</keyword>
<dbReference type="SUPFAM" id="SSF55073">
    <property type="entry name" value="Nucleotide cyclase"/>
    <property type="match status" value="1"/>
</dbReference>
<evidence type="ECO:0000313" key="3">
    <source>
        <dbReference type="EMBL" id="GLL06478.1"/>
    </source>
</evidence>
<dbReference type="Gene3D" id="1.25.40.10">
    <property type="entry name" value="Tetratricopeptide repeat domain"/>
    <property type="match status" value="2"/>
</dbReference>
<dbReference type="InterPro" id="IPR050469">
    <property type="entry name" value="Diguanylate_Cyclase"/>
</dbReference>
<dbReference type="InterPro" id="IPR043128">
    <property type="entry name" value="Rev_trsase/Diguanyl_cyclase"/>
</dbReference>
<name>A0A9W6NRJ3_9ACTN</name>
<dbReference type="AlphaFoldDB" id="A0A9W6NRJ3"/>
<feature type="coiled-coil region" evidence="1">
    <location>
        <begin position="358"/>
        <end position="407"/>
    </location>
</feature>
<dbReference type="PROSITE" id="PS50887">
    <property type="entry name" value="GGDEF"/>
    <property type="match status" value="1"/>
</dbReference>
<dbReference type="Proteomes" id="UP001143480">
    <property type="component" value="Unassembled WGS sequence"/>
</dbReference>
<dbReference type="PANTHER" id="PTHR45138">
    <property type="entry name" value="REGULATORY COMPONENTS OF SENSORY TRANSDUCTION SYSTEM"/>
    <property type="match status" value="1"/>
</dbReference>
<keyword evidence="4" id="KW-1185">Reference proteome</keyword>
<dbReference type="Gene3D" id="3.30.70.270">
    <property type="match status" value="1"/>
</dbReference>
<dbReference type="SMART" id="SM00028">
    <property type="entry name" value="TPR"/>
    <property type="match status" value="7"/>
</dbReference>
<dbReference type="SUPFAM" id="SSF48452">
    <property type="entry name" value="TPR-like"/>
    <property type="match status" value="2"/>
</dbReference>
<dbReference type="EMBL" id="BSFP01000073">
    <property type="protein sequence ID" value="GLL06478.1"/>
    <property type="molecule type" value="Genomic_DNA"/>
</dbReference>
<dbReference type="InterPro" id="IPR029787">
    <property type="entry name" value="Nucleotide_cyclase"/>
</dbReference>
<dbReference type="InterPro" id="IPR011990">
    <property type="entry name" value="TPR-like_helical_dom_sf"/>
</dbReference>
<dbReference type="Pfam" id="PF13424">
    <property type="entry name" value="TPR_12"/>
    <property type="match status" value="1"/>
</dbReference>
<gene>
    <name evidence="3" type="ORF">GCM10017581_082280</name>
</gene>
<dbReference type="GO" id="GO:0052621">
    <property type="term" value="F:diguanylate cyclase activity"/>
    <property type="evidence" value="ECO:0007669"/>
    <property type="project" value="TreeGrafter"/>
</dbReference>
<sequence>MAVAGVAPTSGLDDGPALLDELLELAEQARLRGDYRTGAAHARRAVAIARSAAGAADLARALHCLANQLLRLGEHEASIAASRDALVQFERTGDDRGTCLELTALGMAFSELGLFDEALEGLAEAREIALRVGERSLLYWVHNRIGVVHSCMGEHEQADVHLVHALELGDERDIEAGFCILNNLADNATGLVPALRAAGREADAQAALAAALDRAAQGLRLARAADHPYRMAICLDNLGMLLGHAGRYPEAFGAIDEALDLATRHGYRGLQYSAWRHRASVHRLRGEFAEAIRGLTQVLRRAEETGQTPDAMTAHEQLCEAYEQTGDHRLALHHYRRYHLLERQARSDVAAVRARLMTHHFELDNARLEAENARLETELHRVRSRELEEDKQALQRQARQLDRYAHEDHLTGLPNRRWIELRLPELIAMADGDREEPDLWLAIIDVDRFKGVNDRYGHPLGDEVLRRMAGLLRDGLPGELPGAMVARLGGEEFLLALAGVDARQAAEACEALRARVAAFDWGRLAAGLHVTASFGLAGHRRDDDHGALLGRADAQLYRAKRNGRNRVEAA</sequence>
<reference evidence="3" key="2">
    <citation type="submission" date="2023-01" db="EMBL/GenBank/DDBJ databases">
        <authorList>
            <person name="Sun Q."/>
            <person name="Evtushenko L."/>
        </authorList>
    </citation>
    <scope>NUCLEOTIDE SEQUENCE</scope>
    <source>
        <strain evidence="3">VKM Ac-1321</strain>
    </source>
</reference>
<dbReference type="GO" id="GO:1902201">
    <property type="term" value="P:negative regulation of bacterial-type flagellum-dependent cell motility"/>
    <property type="evidence" value="ECO:0007669"/>
    <property type="project" value="TreeGrafter"/>
</dbReference>
<dbReference type="InterPro" id="IPR000160">
    <property type="entry name" value="GGDEF_dom"/>
</dbReference>
<dbReference type="PANTHER" id="PTHR45138:SF9">
    <property type="entry name" value="DIGUANYLATE CYCLASE DGCM-RELATED"/>
    <property type="match status" value="1"/>
</dbReference>
<proteinExistence type="predicted"/>
<dbReference type="FunFam" id="3.30.70.270:FF:000001">
    <property type="entry name" value="Diguanylate cyclase domain protein"/>
    <property type="match status" value="1"/>
</dbReference>
<dbReference type="InterPro" id="IPR019734">
    <property type="entry name" value="TPR_rpt"/>
</dbReference>
<reference evidence="3" key="1">
    <citation type="journal article" date="2014" name="Int. J. Syst. Evol. Microbiol.">
        <title>Complete genome sequence of Corynebacterium casei LMG S-19264T (=DSM 44701T), isolated from a smear-ripened cheese.</title>
        <authorList>
            <consortium name="US DOE Joint Genome Institute (JGI-PGF)"/>
            <person name="Walter F."/>
            <person name="Albersmeier A."/>
            <person name="Kalinowski J."/>
            <person name="Ruckert C."/>
        </authorList>
    </citation>
    <scope>NUCLEOTIDE SEQUENCE</scope>
    <source>
        <strain evidence="3">VKM Ac-1321</strain>
    </source>
</reference>
<dbReference type="SMART" id="SM00267">
    <property type="entry name" value="GGDEF"/>
    <property type="match status" value="1"/>
</dbReference>
<dbReference type="NCBIfam" id="TIGR00254">
    <property type="entry name" value="GGDEF"/>
    <property type="match status" value="1"/>
</dbReference>
<dbReference type="CDD" id="cd01949">
    <property type="entry name" value="GGDEF"/>
    <property type="match status" value="1"/>
</dbReference>